<reference evidence="2" key="1">
    <citation type="journal article" date="2012" name="Science">
        <title>The Paleozoic origin of enzymatic lignin decomposition reconstructed from 31 fungal genomes.</title>
        <authorList>
            <person name="Floudas D."/>
            <person name="Binder M."/>
            <person name="Riley R."/>
            <person name="Barry K."/>
            <person name="Blanchette R.A."/>
            <person name="Henrissat B."/>
            <person name="Martinez A.T."/>
            <person name="Otillar R."/>
            <person name="Spatafora J.W."/>
            <person name="Yadav J.S."/>
            <person name="Aerts A."/>
            <person name="Benoit I."/>
            <person name="Boyd A."/>
            <person name="Carlson A."/>
            <person name="Copeland A."/>
            <person name="Coutinho P.M."/>
            <person name="de Vries R.P."/>
            <person name="Ferreira P."/>
            <person name="Findley K."/>
            <person name="Foster B."/>
            <person name="Gaskell J."/>
            <person name="Glotzer D."/>
            <person name="Gorecki P."/>
            <person name="Heitman J."/>
            <person name="Hesse C."/>
            <person name="Hori C."/>
            <person name="Igarashi K."/>
            <person name="Jurgens J.A."/>
            <person name="Kallen N."/>
            <person name="Kersten P."/>
            <person name="Kohler A."/>
            <person name="Kuees U."/>
            <person name="Kumar T.K.A."/>
            <person name="Kuo A."/>
            <person name="LaButti K."/>
            <person name="Larrondo L.F."/>
            <person name="Lindquist E."/>
            <person name="Ling A."/>
            <person name="Lombard V."/>
            <person name="Lucas S."/>
            <person name="Lundell T."/>
            <person name="Martin R."/>
            <person name="McLaughlin D.J."/>
            <person name="Morgenstern I."/>
            <person name="Morin E."/>
            <person name="Murat C."/>
            <person name="Nagy L.G."/>
            <person name="Nolan M."/>
            <person name="Ohm R.A."/>
            <person name="Patyshakuliyeva A."/>
            <person name="Rokas A."/>
            <person name="Ruiz-Duenas F.J."/>
            <person name="Sabat G."/>
            <person name="Salamov A."/>
            <person name="Samejima M."/>
            <person name="Schmutz J."/>
            <person name="Slot J.C."/>
            <person name="St John F."/>
            <person name="Stenlid J."/>
            <person name="Sun H."/>
            <person name="Sun S."/>
            <person name="Syed K."/>
            <person name="Tsang A."/>
            <person name="Wiebenga A."/>
            <person name="Young D."/>
            <person name="Pisabarro A."/>
            <person name="Eastwood D.C."/>
            <person name="Martin F."/>
            <person name="Cullen D."/>
            <person name="Grigoriev I.V."/>
            <person name="Hibbett D.S."/>
        </authorList>
    </citation>
    <scope>NUCLEOTIDE SEQUENCE [LARGE SCALE GENOMIC DNA]</scope>
    <source>
        <strain evidence="2">RWD-64-598 SS2</strain>
    </source>
</reference>
<evidence type="ECO:0008006" key="3">
    <source>
        <dbReference type="Google" id="ProtNLM"/>
    </source>
</evidence>
<protein>
    <recommendedName>
        <fullName evidence="3">F-box domain-containing protein</fullName>
    </recommendedName>
</protein>
<evidence type="ECO:0000313" key="1">
    <source>
        <dbReference type="EMBL" id="EIW85911.1"/>
    </source>
</evidence>
<dbReference type="GeneID" id="19208658"/>
<organism evidence="1 2">
    <name type="scientific">Coniophora puteana (strain RWD-64-598)</name>
    <name type="common">Brown rot fungus</name>
    <dbReference type="NCBI Taxonomy" id="741705"/>
    <lineage>
        <taxon>Eukaryota</taxon>
        <taxon>Fungi</taxon>
        <taxon>Dikarya</taxon>
        <taxon>Basidiomycota</taxon>
        <taxon>Agaricomycotina</taxon>
        <taxon>Agaricomycetes</taxon>
        <taxon>Agaricomycetidae</taxon>
        <taxon>Boletales</taxon>
        <taxon>Coniophorineae</taxon>
        <taxon>Coniophoraceae</taxon>
        <taxon>Coniophora</taxon>
    </lineage>
</organism>
<accession>A0A5M3N4S3</accession>
<comment type="caution">
    <text evidence="1">The sequence shown here is derived from an EMBL/GenBank/DDBJ whole genome shotgun (WGS) entry which is preliminary data.</text>
</comment>
<dbReference type="SUPFAM" id="SSF52047">
    <property type="entry name" value="RNI-like"/>
    <property type="match status" value="1"/>
</dbReference>
<dbReference type="KEGG" id="cput:CONPUDRAFT_68563"/>
<proteinExistence type="predicted"/>
<dbReference type="AlphaFoldDB" id="A0A5M3N4S3"/>
<keyword evidence="2" id="KW-1185">Reference proteome</keyword>
<dbReference type="Proteomes" id="UP000053558">
    <property type="component" value="Unassembled WGS sequence"/>
</dbReference>
<sequence>MPSDLLRDVSKTLLCDSPMLTRFALHNCDLPPNTNVRLPSNILIKAPKLRNLSLIDCVPPWDSPAFSRLTRLQLGDMSTLSPSPSELWTVLRASPALEILGLFGVLGRLGKSTLSSDTGAIVNLAKLRHINVSNKTYFDEYTHFFSKISFPTKSCVILTVQCASSDGNLSSGLRLLPATIFTCAREPDGPLYTIVLDLKGFRCTCDVFDESIPHADRRIYTTDQPKHECRGFHLESSFISYPSAPNPFTSFCSDPPLYSIRTLRISLSQDYVKGVSWHDIVTALPCIHILHANVDAPEMKEMLYALSVGYEHVRHLPRLESLQLLSGYGFNHHGHSTTVADAIERRARLGSHLVELVATDLSTSTADLVRLRWAVKTVEWNWSYLEKERYQK</sequence>
<name>A0A5M3N4S3_CONPW</name>
<dbReference type="EMBL" id="JH711573">
    <property type="protein sequence ID" value="EIW85911.1"/>
    <property type="molecule type" value="Genomic_DNA"/>
</dbReference>
<evidence type="ECO:0000313" key="2">
    <source>
        <dbReference type="Proteomes" id="UP000053558"/>
    </source>
</evidence>
<dbReference type="RefSeq" id="XP_007762628.1">
    <property type="nucleotide sequence ID" value="XM_007764438.1"/>
</dbReference>
<gene>
    <name evidence="1" type="ORF">CONPUDRAFT_68563</name>
</gene>